<dbReference type="InterPro" id="IPR036514">
    <property type="entry name" value="SGNH_hydro_sf"/>
</dbReference>
<dbReference type="PANTHER" id="PTHR45642:SF139">
    <property type="entry name" value="SGNH HYDROLASE-TYPE ESTERASE DOMAIN-CONTAINING PROTEIN"/>
    <property type="match status" value="1"/>
</dbReference>
<dbReference type="GO" id="GO:0016788">
    <property type="term" value="F:hydrolase activity, acting on ester bonds"/>
    <property type="evidence" value="ECO:0007669"/>
    <property type="project" value="InterPro"/>
</dbReference>
<dbReference type="Pfam" id="PF00734">
    <property type="entry name" value="CBM_1"/>
    <property type="match status" value="1"/>
</dbReference>
<feature type="chain" id="PRO_5040314253" description="CBM1 domain-containing protein" evidence="2">
    <location>
        <begin position="20"/>
        <end position="361"/>
    </location>
</feature>
<dbReference type="Pfam" id="PF00657">
    <property type="entry name" value="Lipase_GDSL"/>
    <property type="match status" value="1"/>
</dbReference>
<dbReference type="PROSITE" id="PS00562">
    <property type="entry name" value="CBM1_1"/>
    <property type="match status" value="1"/>
</dbReference>
<dbReference type="InterPro" id="IPR000254">
    <property type="entry name" value="CBD"/>
</dbReference>
<dbReference type="InterPro" id="IPR050592">
    <property type="entry name" value="GDSL_lipolytic_enzyme"/>
</dbReference>
<evidence type="ECO:0000259" key="3">
    <source>
        <dbReference type="PROSITE" id="PS51164"/>
    </source>
</evidence>
<dbReference type="Gene3D" id="3.40.50.1110">
    <property type="entry name" value="SGNH hydrolase"/>
    <property type="match status" value="1"/>
</dbReference>
<gene>
    <name evidence="4" type="ORF">JX265_005786</name>
</gene>
<name>A0A9Q0AQ90_9PEZI</name>
<evidence type="ECO:0000256" key="2">
    <source>
        <dbReference type="SAM" id="SignalP"/>
    </source>
</evidence>
<dbReference type="GO" id="GO:0005975">
    <property type="term" value="P:carbohydrate metabolic process"/>
    <property type="evidence" value="ECO:0007669"/>
    <property type="project" value="InterPro"/>
</dbReference>
<dbReference type="EMBL" id="JAFIMR010000012">
    <property type="protein sequence ID" value="KAI1871800.1"/>
    <property type="molecule type" value="Genomic_DNA"/>
</dbReference>
<dbReference type="SUPFAM" id="SSF57180">
    <property type="entry name" value="Cellulose-binding domain"/>
    <property type="match status" value="1"/>
</dbReference>
<dbReference type="SMART" id="SM00236">
    <property type="entry name" value="fCBD"/>
    <property type="match status" value="1"/>
</dbReference>
<sequence length="361" mass="37754">MFAPCKLFAVAAGLSVVRAQVGIYGQCGGSGYTGSTQCVSGAVCSSYNPYYYQCIPGVTTGSSTNEATSTSTRVTSATSKTLVASSTSTILIETSTPQSSGAASSKPSSSASAQVSSSAIKYLMVFGDSYSTTGSWIGGDKPSARNPIGNPTLPGTTTSGGLNWVGHVTSKLNTSLVLAYDLAVSGAVTDSSIVDGYASYNFDGQVDLFQSYLSSKPDYAPWTSTNTLVAVWIGINDVGESFWDFAATPINAVMDRYFDLLLTLYDDGATNFVLFSVPPFDRAPVMVGQSADRLNALRSNITAYNSALSSRLATFKAAHKGITAQLFDSSQAFETVLNSPTKYGASSDVTCYNSDGTTCVW</sequence>
<keyword evidence="5" id="KW-1185">Reference proteome</keyword>
<evidence type="ECO:0000313" key="4">
    <source>
        <dbReference type="EMBL" id="KAI1871800.1"/>
    </source>
</evidence>
<dbReference type="GO" id="GO:0030248">
    <property type="term" value="F:cellulose binding"/>
    <property type="evidence" value="ECO:0007669"/>
    <property type="project" value="InterPro"/>
</dbReference>
<dbReference type="InterPro" id="IPR035971">
    <property type="entry name" value="CBD_sf"/>
</dbReference>
<dbReference type="AlphaFoldDB" id="A0A9Q0AQ90"/>
<comment type="caution">
    <text evidence="4">The sequence shown here is derived from an EMBL/GenBank/DDBJ whole genome shotgun (WGS) entry which is preliminary data.</text>
</comment>
<proteinExistence type="predicted"/>
<dbReference type="Proteomes" id="UP000829685">
    <property type="component" value="Unassembled WGS sequence"/>
</dbReference>
<feature type="domain" description="CBM1" evidence="3">
    <location>
        <begin position="19"/>
        <end position="55"/>
    </location>
</feature>
<evidence type="ECO:0000256" key="1">
    <source>
        <dbReference type="ARBA" id="ARBA00022729"/>
    </source>
</evidence>
<dbReference type="GO" id="GO:0005576">
    <property type="term" value="C:extracellular region"/>
    <property type="evidence" value="ECO:0007669"/>
    <property type="project" value="InterPro"/>
</dbReference>
<dbReference type="CDD" id="cd01846">
    <property type="entry name" value="fatty_acyltransferase_like"/>
    <property type="match status" value="1"/>
</dbReference>
<dbReference type="InterPro" id="IPR001087">
    <property type="entry name" value="GDSL"/>
</dbReference>
<evidence type="ECO:0000313" key="5">
    <source>
        <dbReference type="Proteomes" id="UP000829685"/>
    </source>
</evidence>
<feature type="signal peptide" evidence="2">
    <location>
        <begin position="1"/>
        <end position="19"/>
    </location>
</feature>
<dbReference type="SUPFAM" id="SSF52266">
    <property type="entry name" value="SGNH hydrolase"/>
    <property type="match status" value="1"/>
</dbReference>
<keyword evidence="1 2" id="KW-0732">Signal</keyword>
<protein>
    <recommendedName>
        <fullName evidence="3">CBM1 domain-containing protein</fullName>
    </recommendedName>
</protein>
<dbReference type="PROSITE" id="PS51164">
    <property type="entry name" value="CBM1_2"/>
    <property type="match status" value="1"/>
</dbReference>
<accession>A0A9Q0AQ90</accession>
<organism evidence="4 5">
    <name type="scientific">Neoarthrinium moseri</name>
    <dbReference type="NCBI Taxonomy" id="1658444"/>
    <lineage>
        <taxon>Eukaryota</taxon>
        <taxon>Fungi</taxon>
        <taxon>Dikarya</taxon>
        <taxon>Ascomycota</taxon>
        <taxon>Pezizomycotina</taxon>
        <taxon>Sordariomycetes</taxon>
        <taxon>Xylariomycetidae</taxon>
        <taxon>Amphisphaeriales</taxon>
        <taxon>Apiosporaceae</taxon>
        <taxon>Neoarthrinium</taxon>
    </lineage>
</organism>
<dbReference type="PANTHER" id="PTHR45642">
    <property type="entry name" value="GDSL ESTERASE/LIPASE EXL3"/>
    <property type="match status" value="1"/>
</dbReference>
<reference evidence="4" key="1">
    <citation type="submission" date="2021-03" db="EMBL/GenBank/DDBJ databases">
        <title>Revisited historic fungal species revealed as producer of novel bioactive compounds through whole genome sequencing and comparative genomics.</title>
        <authorList>
            <person name="Vignolle G.A."/>
            <person name="Hochenegger N."/>
            <person name="Mach R.L."/>
            <person name="Mach-Aigner A.R."/>
            <person name="Javad Rahimi M."/>
            <person name="Salim K.A."/>
            <person name="Chan C.M."/>
            <person name="Lim L.B.L."/>
            <person name="Cai F."/>
            <person name="Druzhinina I.S."/>
            <person name="U'Ren J.M."/>
            <person name="Derntl C."/>
        </authorList>
    </citation>
    <scope>NUCLEOTIDE SEQUENCE</scope>
    <source>
        <strain evidence="4">TUCIM 5799</strain>
    </source>
</reference>